<dbReference type="InterPro" id="IPR036063">
    <property type="entry name" value="Smr_dom_sf"/>
</dbReference>
<dbReference type="PANTHER" id="PTHR35562:SF2">
    <property type="entry name" value="DNA ENDONUCLEASE SMRA-RELATED"/>
    <property type="match status" value="1"/>
</dbReference>
<evidence type="ECO:0000313" key="2">
    <source>
        <dbReference type="EMBL" id="QJA05993.1"/>
    </source>
</evidence>
<dbReference type="Pfam" id="PF01713">
    <property type="entry name" value="Smr"/>
    <property type="match status" value="1"/>
</dbReference>
<evidence type="ECO:0000259" key="1">
    <source>
        <dbReference type="PROSITE" id="PS50828"/>
    </source>
</evidence>
<dbReference type="AlphaFoldDB" id="A0A6H1WS21"/>
<dbReference type="SUPFAM" id="SSF160443">
    <property type="entry name" value="SMR domain-like"/>
    <property type="match status" value="1"/>
</dbReference>
<evidence type="ECO:0000313" key="3">
    <source>
        <dbReference type="Proteomes" id="UP000501253"/>
    </source>
</evidence>
<gene>
    <name evidence="2" type="ORF">FVE67_03915</name>
</gene>
<dbReference type="RefSeq" id="WP_168719347.1">
    <property type="nucleotide sequence ID" value="NZ_CP042909.1"/>
</dbReference>
<dbReference type="Gene3D" id="3.30.1370.110">
    <property type="match status" value="1"/>
</dbReference>
<dbReference type="EMBL" id="CP042909">
    <property type="protein sequence ID" value="QJA05993.1"/>
    <property type="molecule type" value="Genomic_DNA"/>
</dbReference>
<dbReference type="PANTHER" id="PTHR35562">
    <property type="entry name" value="DNA ENDONUCLEASE SMRA-RELATED"/>
    <property type="match status" value="1"/>
</dbReference>
<name>A0A6H1WS21_9BACT</name>
<sequence>MGFRPFEVLKEKIRKEELPPGPERPICEEDPEEFFRQVKPLRPKKEIFWAPGFRKPPRFEEKTWPPEPLRVRVWQTSEYMEGRAPGVTKELLRKLREGRIAWSRVLDLHGLTVAEAEEAFHQFLRECLFRGDRCVLIIHGRGLSSPRGPVLKEKVRFWLEKGPLRRHVLAYATARPCDGGPGATYVLLTLRKWR</sequence>
<dbReference type="InterPro" id="IPR002625">
    <property type="entry name" value="Smr_dom"/>
</dbReference>
<protein>
    <recommendedName>
        <fullName evidence="1">Smr domain-containing protein</fullName>
    </recommendedName>
</protein>
<dbReference type="PROSITE" id="PS50828">
    <property type="entry name" value="SMR"/>
    <property type="match status" value="1"/>
</dbReference>
<proteinExistence type="predicted"/>
<reference evidence="2 3" key="1">
    <citation type="submission" date="2019-08" db="EMBL/GenBank/DDBJ databases">
        <title>Complete genome sequence of Thermosulfurimonas marina SU872T, an anaerobic thermophilic chemolithoautotrophic bacterium isolated from a shallow marine hydrothermal vent.</title>
        <authorList>
            <person name="Allioux M."/>
            <person name="Jebbar M."/>
            <person name="Slobodkina G."/>
            <person name="Slobodkin A."/>
            <person name="Moalic Y."/>
            <person name="Frolova A."/>
            <person name="Shao Z."/>
            <person name="Alain K."/>
        </authorList>
    </citation>
    <scope>NUCLEOTIDE SEQUENCE [LARGE SCALE GENOMIC DNA]</scope>
    <source>
        <strain evidence="2 3">SU872</strain>
    </source>
</reference>
<dbReference type="KEGG" id="tmai:FVE67_03915"/>
<dbReference type="SMART" id="SM00463">
    <property type="entry name" value="SMR"/>
    <property type="match status" value="1"/>
</dbReference>
<dbReference type="Proteomes" id="UP000501253">
    <property type="component" value="Chromosome"/>
</dbReference>
<accession>A0A6H1WS21</accession>
<organism evidence="2 3">
    <name type="scientific">Thermosulfurimonas marina</name>
    <dbReference type="NCBI Taxonomy" id="2047767"/>
    <lineage>
        <taxon>Bacteria</taxon>
        <taxon>Pseudomonadati</taxon>
        <taxon>Thermodesulfobacteriota</taxon>
        <taxon>Thermodesulfobacteria</taxon>
        <taxon>Thermodesulfobacteriales</taxon>
        <taxon>Thermodesulfobacteriaceae</taxon>
        <taxon>Thermosulfurimonas</taxon>
    </lineage>
</organism>
<keyword evidence="3" id="KW-1185">Reference proteome</keyword>
<feature type="domain" description="Smr" evidence="1">
    <location>
        <begin position="106"/>
        <end position="189"/>
    </location>
</feature>